<dbReference type="Proteomes" id="UP000230423">
    <property type="component" value="Unassembled WGS sequence"/>
</dbReference>
<protein>
    <submittedName>
        <fullName evidence="1">Uncharacterized protein</fullName>
    </submittedName>
</protein>
<gene>
    <name evidence="1" type="ORF">TELCIR_14747</name>
</gene>
<keyword evidence="2" id="KW-1185">Reference proteome</keyword>
<evidence type="ECO:0000313" key="1">
    <source>
        <dbReference type="EMBL" id="PIO63649.1"/>
    </source>
</evidence>
<dbReference type="AlphaFoldDB" id="A0A2G9U046"/>
<sequence>MVLALPVTRVFKTSAVPLQSPRTPSFVRTVTKPLVVV</sequence>
<proteinExistence type="predicted"/>
<accession>A0A2G9U046</accession>
<name>A0A2G9U046_TELCI</name>
<evidence type="ECO:0000313" key="2">
    <source>
        <dbReference type="Proteomes" id="UP000230423"/>
    </source>
</evidence>
<reference evidence="1 2" key="1">
    <citation type="submission" date="2015-09" db="EMBL/GenBank/DDBJ databases">
        <title>Draft genome of the parasitic nematode Teladorsagia circumcincta isolate WARC Sus (inbred).</title>
        <authorList>
            <person name="Mitreva M."/>
        </authorList>
    </citation>
    <scope>NUCLEOTIDE SEQUENCE [LARGE SCALE GENOMIC DNA]</scope>
    <source>
        <strain evidence="1 2">S</strain>
    </source>
</reference>
<dbReference type="EMBL" id="KZ350674">
    <property type="protein sequence ID" value="PIO63649.1"/>
    <property type="molecule type" value="Genomic_DNA"/>
</dbReference>
<organism evidence="1 2">
    <name type="scientific">Teladorsagia circumcincta</name>
    <name type="common">Brown stomach worm</name>
    <name type="synonym">Ostertagia circumcincta</name>
    <dbReference type="NCBI Taxonomy" id="45464"/>
    <lineage>
        <taxon>Eukaryota</taxon>
        <taxon>Metazoa</taxon>
        <taxon>Ecdysozoa</taxon>
        <taxon>Nematoda</taxon>
        <taxon>Chromadorea</taxon>
        <taxon>Rhabditida</taxon>
        <taxon>Rhabditina</taxon>
        <taxon>Rhabditomorpha</taxon>
        <taxon>Strongyloidea</taxon>
        <taxon>Trichostrongylidae</taxon>
        <taxon>Teladorsagia</taxon>
    </lineage>
</organism>